<dbReference type="SUPFAM" id="SSF55486">
    <property type="entry name" value="Metalloproteases ('zincins'), catalytic domain"/>
    <property type="match status" value="1"/>
</dbReference>
<dbReference type="PANTHER" id="PTHR11804">
    <property type="entry name" value="PROTEASE M3 THIMET OLIGOPEPTIDASE-RELATED"/>
    <property type="match status" value="1"/>
</dbReference>
<evidence type="ECO:0000313" key="9">
    <source>
        <dbReference type="EMBL" id="OEF99194.1"/>
    </source>
</evidence>
<evidence type="ECO:0000256" key="6">
    <source>
        <dbReference type="RuleBase" id="RU368091"/>
    </source>
</evidence>
<comment type="caution">
    <text evidence="9">The sequence shown here is derived from an EMBL/GenBank/DDBJ whole genome shotgun (WGS) entry which is preliminary data.</text>
</comment>
<dbReference type="EMBL" id="MIJF01000029">
    <property type="protein sequence ID" value="OEF99194.1"/>
    <property type="molecule type" value="Genomic_DNA"/>
</dbReference>
<dbReference type="Gene3D" id="1.10.1370.20">
    <property type="entry name" value="Oligoendopeptidase f, C-terminal domain"/>
    <property type="match status" value="1"/>
</dbReference>
<evidence type="ECO:0000256" key="3">
    <source>
        <dbReference type="ARBA" id="ARBA00022801"/>
    </source>
</evidence>
<protein>
    <recommendedName>
        <fullName evidence="6">Oligopeptidase F</fullName>
        <ecNumber evidence="6">3.4.24.-</ecNumber>
    </recommendedName>
</protein>
<dbReference type="OrthoDB" id="9766487at2"/>
<dbReference type="NCBIfam" id="TIGR00181">
    <property type="entry name" value="pepF"/>
    <property type="match status" value="1"/>
</dbReference>
<dbReference type="AlphaFoldDB" id="A0A1D2YU13"/>
<evidence type="ECO:0000313" key="10">
    <source>
        <dbReference type="Proteomes" id="UP000243739"/>
    </source>
</evidence>
<gene>
    <name evidence="9" type="ORF">BHF71_09605</name>
</gene>
<name>A0A1D2YU13_9BACI</name>
<organism evidence="9 10">
    <name type="scientific">Vulcanibacillus modesticaldus</name>
    <dbReference type="NCBI Taxonomy" id="337097"/>
    <lineage>
        <taxon>Bacteria</taxon>
        <taxon>Bacillati</taxon>
        <taxon>Bacillota</taxon>
        <taxon>Bacilli</taxon>
        <taxon>Bacillales</taxon>
        <taxon>Bacillaceae</taxon>
        <taxon>Vulcanibacillus</taxon>
    </lineage>
</organism>
<evidence type="ECO:0000256" key="1">
    <source>
        <dbReference type="ARBA" id="ARBA00022670"/>
    </source>
</evidence>
<keyword evidence="4 6" id="KW-0862">Zinc</keyword>
<dbReference type="RefSeq" id="WP_069656918.1">
    <property type="nucleotide sequence ID" value="NZ_MIJF01000029.1"/>
</dbReference>
<evidence type="ECO:0000259" key="8">
    <source>
        <dbReference type="Pfam" id="PF08439"/>
    </source>
</evidence>
<keyword evidence="2 6" id="KW-0479">Metal-binding</keyword>
<dbReference type="Pfam" id="PF08439">
    <property type="entry name" value="Peptidase_M3_N"/>
    <property type="match status" value="1"/>
</dbReference>
<dbReference type="InterPro" id="IPR004438">
    <property type="entry name" value="Peptidase_M3B"/>
</dbReference>
<dbReference type="GO" id="GO:0006518">
    <property type="term" value="P:peptide metabolic process"/>
    <property type="evidence" value="ECO:0007669"/>
    <property type="project" value="TreeGrafter"/>
</dbReference>
<sequence length="603" mass="70208">MTLDKGKRLPKRDEIDEQYKWDLEAIYPDDQTWENDFNKVKQLADELKGYNGKIKNSATELFNCLKLSDELSIILGKAYVYARMKKDEDNTNSKYQALADRVNSLSIYVNSVSSFIVPEILSIPSEELDRFLQEEDGLKLYKHYLDEIVRMKPHVLPAEQEQLLAQTGEIAQAPDQIFGMLNNADIKFPVIKDENNQEVELTKGRYIQFMESSDRRVRKDAFTALYNTYSSLKNTFAATLNSNVKKNIFYAKVRNYPSALEASLYSDNVSVQVYDQLIDTIHKNMELMHRYVSIRKKMLGLDELHMYDLYTPIVKDTKIKVTYEEAKQRVIEGLKPLGDEYLSELKKGIDSRWIDVYENEGKTSGAYSWGSYGTHPYILMNYQDNVNDMFTLAHELGHSMHSYFSQKNQPYIYSHYKIFVAEVASTLNEALLMDYLLKTTTDKNEKLYYLNYYLEQFRTTVYRQTMFAEFEKMIHEKVEAGEALTAELLNQIYHQLNVTYYGPEIVVDDLIKVEWARIPHFYMNFYVYKYATGFSAAISLAKQILEEGESAVKRYLEFLKSGGVDYPINLLKRAGVDMNTKEPIQSSLDVFKDIMDQIEELID</sequence>
<dbReference type="InterPro" id="IPR042088">
    <property type="entry name" value="OligoPept_F_C"/>
</dbReference>
<feature type="domain" description="Oligopeptidase F N-terminal" evidence="8">
    <location>
        <begin position="119"/>
        <end position="188"/>
    </location>
</feature>
<evidence type="ECO:0000256" key="2">
    <source>
        <dbReference type="ARBA" id="ARBA00022723"/>
    </source>
</evidence>
<dbReference type="PANTHER" id="PTHR11804:SF84">
    <property type="entry name" value="SACCHAROLYSIN"/>
    <property type="match status" value="1"/>
</dbReference>
<comment type="similarity">
    <text evidence="6">Belongs to the peptidase M3B family.</text>
</comment>
<evidence type="ECO:0000256" key="5">
    <source>
        <dbReference type="ARBA" id="ARBA00023049"/>
    </source>
</evidence>
<dbReference type="InterPro" id="IPR013647">
    <property type="entry name" value="OligopepF_N_dom"/>
</dbReference>
<evidence type="ECO:0000256" key="4">
    <source>
        <dbReference type="ARBA" id="ARBA00022833"/>
    </source>
</evidence>
<comment type="function">
    <text evidence="6">Has oligopeptidase activity and degrades a variety of small bioactive peptides.</text>
</comment>
<evidence type="ECO:0000259" key="7">
    <source>
        <dbReference type="Pfam" id="PF01432"/>
    </source>
</evidence>
<dbReference type="STRING" id="337097.BHF71_09605"/>
<dbReference type="InterPro" id="IPR045090">
    <property type="entry name" value="Pept_M3A_M3B"/>
</dbReference>
<dbReference type="GO" id="GO:0046872">
    <property type="term" value="F:metal ion binding"/>
    <property type="evidence" value="ECO:0007669"/>
    <property type="project" value="UniProtKB-UniRule"/>
</dbReference>
<keyword evidence="5 6" id="KW-0482">Metalloprotease</keyword>
<dbReference type="Proteomes" id="UP000243739">
    <property type="component" value="Unassembled WGS sequence"/>
</dbReference>
<feature type="domain" description="Peptidase M3A/M3B catalytic" evidence="7">
    <location>
        <begin position="209"/>
        <end position="588"/>
    </location>
</feature>
<proteinExistence type="inferred from homology"/>
<dbReference type="CDD" id="cd09608">
    <property type="entry name" value="M3B_PepF"/>
    <property type="match status" value="1"/>
</dbReference>
<dbReference type="Gene3D" id="1.10.287.830">
    <property type="entry name" value="putative peptidase helix hairpin domain like"/>
    <property type="match status" value="1"/>
</dbReference>
<accession>A0A1D2YU13</accession>
<keyword evidence="3 6" id="KW-0378">Hydrolase</keyword>
<dbReference type="EC" id="3.4.24.-" evidence="6"/>
<keyword evidence="1 6" id="KW-0645">Protease</keyword>
<dbReference type="Pfam" id="PF01432">
    <property type="entry name" value="Peptidase_M3"/>
    <property type="match status" value="1"/>
</dbReference>
<comment type="cofactor">
    <cofactor evidence="6">
        <name>Zn(2+)</name>
        <dbReference type="ChEBI" id="CHEBI:29105"/>
    </cofactor>
    <text evidence="6">Binds 1 zinc ion.</text>
</comment>
<dbReference type="InterPro" id="IPR001567">
    <property type="entry name" value="Pept_M3A_M3B_dom"/>
</dbReference>
<dbReference type="GO" id="GO:0004222">
    <property type="term" value="F:metalloendopeptidase activity"/>
    <property type="evidence" value="ECO:0007669"/>
    <property type="project" value="UniProtKB-UniRule"/>
</dbReference>
<reference evidence="9 10" key="1">
    <citation type="submission" date="2016-09" db="EMBL/GenBank/DDBJ databases">
        <title>Draft genome sequence for the type strain of Vulcanibacillus modesticaldus BR, a strictly anaerobic, moderately thermophilic, and nitrate-reducing bacterium from deep sea-hydrothermal vents of the Mid-Atlantic Ridge.</title>
        <authorList>
            <person name="Abin C.A."/>
            <person name="Hollibaugh J.T."/>
        </authorList>
    </citation>
    <scope>NUCLEOTIDE SEQUENCE [LARGE SCALE GENOMIC DNA]</scope>
    <source>
        <strain evidence="9 10">BR</strain>
    </source>
</reference>
<keyword evidence="10" id="KW-1185">Reference proteome</keyword>
<dbReference type="Gene3D" id="1.20.140.70">
    <property type="entry name" value="Oligopeptidase f, N-terminal domain"/>
    <property type="match status" value="1"/>
</dbReference>
<dbReference type="GO" id="GO:0006508">
    <property type="term" value="P:proteolysis"/>
    <property type="evidence" value="ECO:0007669"/>
    <property type="project" value="UniProtKB-KW"/>
</dbReference>